<dbReference type="EMBL" id="BMKE01000017">
    <property type="protein sequence ID" value="GGB47867.1"/>
    <property type="molecule type" value="Genomic_DNA"/>
</dbReference>
<dbReference type="InterPro" id="IPR013468">
    <property type="entry name" value="CHP02647"/>
</dbReference>
<evidence type="ECO:0000313" key="2">
    <source>
        <dbReference type="Proteomes" id="UP000646152"/>
    </source>
</evidence>
<proteinExistence type="predicted"/>
<reference evidence="2" key="1">
    <citation type="journal article" date="2019" name="Int. J. Syst. Evol. Microbiol.">
        <title>The Global Catalogue of Microorganisms (GCM) 10K type strain sequencing project: providing services to taxonomists for standard genome sequencing and annotation.</title>
        <authorList>
            <consortium name="The Broad Institute Genomics Platform"/>
            <consortium name="The Broad Institute Genome Sequencing Center for Infectious Disease"/>
            <person name="Wu L."/>
            <person name="Ma J."/>
        </authorList>
    </citation>
    <scope>NUCLEOTIDE SEQUENCE [LARGE SCALE GENOMIC DNA]</scope>
    <source>
        <strain evidence="2">CGMCC 1.15923</strain>
    </source>
</reference>
<gene>
    <name evidence="1" type="ORF">GCM10011502_21470</name>
</gene>
<comment type="caution">
    <text evidence="1">The sequence shown here is derived from an EMBL/GenBank/DDBJ whole genome shotgun (WGS) entry which is preliminary data.</text>
</comment>
<keyword evidence="2" id="KW-1185">Reference proteome</keyword>
<evidence type="ECO:0000313" key="1">
    <source>
        <dbReference type="EMBL" id="GGB47867.1"/>
    </source>
</evidence>
<organism evidence="1 2">
    <name type="scientific">Oceanisphaera marina</name>
    <dbReference type="NCBI Taxonomy" id="2017550"/>
    <lineage>
        <taxon>Bacteria</taxon>
        <taxon>Pseudomonadati</taxon>
        <taxon>Pseudomonadota</taxon>
        <taxon>Gammaproteobacteria</taxon>
        <taxon>Aeromonadales</taxon>
        <taxon>Aeromonadaceae</taxon>
        <taxon>Oceanisphaera</taxon>
    </lineage>
</organism>
<sequence>MRYHPDLLNELNFLLNFNLDTTQQGLKVHKNADPEVIAAAKSLHEKGLITMNDGGYLTDLGREASEHAQALLTLLREPQTA</sequence>
<dbReference type="NCBIfam" id="TIGR02647">
    <property type="entry name" value="DNA"/>
    <property type="match status" value="1"/>
</dbReference>
<dbReference type="Pfam" id="PF18918">
    <property type="entry name" value="DUF5669"/>
    <property type="match status" value="1"/>
</dbReference>
<protein>
    <submittedName>
        <fullName evidence="1">TIGR02647 family protein</fullName>
    </submittedName>
</protein>
<dbReference type="RefSeq" id="WP_188630127.1">
    <property type="nucleotide sequence ID" value="NZ_BMKE01000017.1"/>
</dbReference>
<name>A0ABQ1IPI9_9GAMM</name>
<dbReference type="Proteomes" id="UP000646152">
    <property type="component" value="Unassembled WGS sequence"/>
</dbReference>
<accession>A0ABQ1IPI9</accession>